<evidence type="ECO:0000313" key="1">
    <source>
        <dbReference type="EMBL" id="SDD98159.1"/>
    </source>
</evidence>
<organism evidence="1 2">
    <name type="scientific">Prauserella marina</name>
    <dbReference type="NCBI Taxonomy" id="530584"/>
    <lineage>
        <taxon>Bacteria</taxon>
        <taxon>Bacillati</taxon>
        <taxon>Actinomycetota</taxon>
        <taxon>Actinomycetes</taxon>
        <taxon>Pseudonocardiales</taxon>
        <taxon>Pseudonocardiaceae</taxon>
        <taxon>Prauserella</taxon>
    </lineage>
</organism>
<dbReference type="Proteomes" id="UP000199494">
    <property type="component" value="Unassembled WGS sequence"/>
</dbReference>
<proteinExistence type="predicted"/>
<sequence>MTTFSDRDLLLTGWIGERPDTGRDLAHLLLTPRTSSVDPADMARLAAQLGLSPATAGPPVEVEDELSYVLIDRPLIYLVLYDVDDRISRPVDDEWIRAAKSGTVMLTCGLQPWTGTTIAELDAYLPRATLYMGLLSAREDPTTSLGSRRP</sequence>
<keyword evidence="2" id="KW-1185">Reference proteome</keyword>
<protein>
    <submittedName>
        <fullName evidence="1">Uncharacterized protein</fullName>
    </submittedName>
</protein>
<name>A0A1G6Z658_9PSEU</name>
<evidence type="ECO:0000313" key="2">
    <source>
        <dbReference type="Proteomes" id="UP000199494"/>
    </source>
</evidence>
<reference evidence="1 2" key="1">
    <citation type="submission" date="2016-10" db="EMBL/GenBank/DDBJ databases">
        <authorList>
            <person name="de Groot N.N."/>
        </authorList>
    </citation>
    <scope>NUCLEOTIDE SEQUENCE [LARGE SCALE GENOMIC DNA]</scope>
    <source>
        <strain evidence="1 2">CGMCC 4.5506</strain>
    </source>
</reference>
<dbReference type="EMBL" id="FMZE01000015">
    <property type="protein sequence ID" value="SDD98159.1"/>
    <property type="molecule type" value="Genomic_DNA"/>
</dbReference>
<dbReference type="OrthoDB" id="4309362at2"/>
<gene>
    <name evidence="1" type="ORF">SAMN05421630_115147</name>
</gene>
<dbReference type="RefSeq" id="WP_091810712.1">
    <property type="nucleotide sequence ID" value="NZ_CP016354.1"/>
</dbReference>
<dbReference type="AlphaFoldDB" id="A0A1G6Z658"/>
<accession>A0A1G6Z658</accession>